<dbReference type="InterPro" id="IPR000086">
    <property type="entry name" value="NUDIX_hydrolase_dom"/>
</dbReference>
<dbReference type="AlphaFoldDB" id="A0A285UKW2"/>
<feature type="domain" description="Nudix hydrolase" evidence="3">
    <location>
        <begin position="8"/>
        <end position="136"/>
    </location>
</feature>
<reference evidence="4 5" key="1">
    <citation type="submission" date="2017-08" db="EMBL/GenBank/DDBJ databases">
        <authorList>
            <person name="de Groot N.N."/>
        </authorList>
    </citation>
    <scope>NUCLEOTIDE SEQUENCE [LARGE SCALE GENOMIC DNA]</scope>
    <source>
        <strain evidence="4 5">JC85</strain>
    </source>
</reference>
<comment type="cofactor">
    <cofactor evidence="1">
        <name>Mg(2+)</name>
        <dbReference type="ChEBI" id="CHEBI:18420"/>
    </cofactor>
</comment>
<dbReference type="InterPro" id="IPR020084">
    <property type="entry name" value="NUDIX_hydrolase_CS"/>
</dbReference>
<dbReference type="Proteomes" id="UP000219167">
    <property type="component" value="Unassembled WGS sequence"/>
</dbReference>
<dbReference type="SUPFAM" id="SSF55811">
    <property type="entry name" value="Nudix"/>
    <property type="match status" value="1"/>
</dbReference>
<dbReference type="OrthoDB" id="9761969at2"/>
<evidence type="ECO:0000313" key="4">
    <source>
        <dbReference type="EMBL" id="SOC42554.1"/>
    </source>
</evidence>
<dbReference type="Pfam" id="PF00293">
    <property type="entry name" value="NUDIX"/>
    <property type="match status" value="1"/>
</dbReference>
<dbReference type="InterPro" id="IPR015797">
    <property type="entry name" value="NUDIX_hydrolase-like_dom_sf"/>
</dbReference>
<dbReference type="PROSITE" id="PS51462">
    <property type="entry name" value="NUDIX"/>
    <property type="match status" value="1"/>
</dbReference>
<evidence type="ECO:0000313" key="5">
    <source>
        <dbReference type="Proteomes" id="UP000219167"/>
    </source>
</evidence>
<evidence type="ECO:0000256" key="1">
    <source>
        <dbReference type="ARBA" id="ARBA00001946"/>
    </source>
</evidence>
<dbReference type="PROSITE" id="PS00893">
    <property type="entry name" value="NUDIX_BOX"/>
    <property type="match status" value="1"/>
</dbReference>
<dbReference type="PANTHER" id="PTHR43046">
    <property type="entry name" value="GDP-MANNOSE MANNOSYL HYDROLASE"/>
    <property type="match status" value="1"/>
</dbReference>
<dbReference type="PANTHER" id="PTHR43046:SF14">
    <property type="entry name" value="MUTT_NUDIX FAMILY PROTEIN"/>
    <property type="match status" value="1"/>
</dbReference>
<evidence type="ECO:0000259" key="3">
    <source>
        <dbReference type="PROSITE" id="PS51462"/>
    </source>
</evidence>
<accession>A0A285UKW2</accession>
<proteinExistence type="predicted"/>
<evidence type="ECO:0000256" key="2">
    <source>
        <dbReference type="ARBA" id="ARBA00022801"/>
    </source>
</evidence>
<organism evidence="4 5">
    <name type="scientific">Rhizobium subbaraonis</name>
    <dbReference type="NCBI Taxonomy" id="908946"/>
    <lineage>
        <taxon>Bacteria</taxon>
        <taxon>Pseudomonadati</taxon>
        <taxon>Pseudomonadota</taxon>
        <taxon>Alphaproteobacteria</taxon>
        <taxon>Hyphomicrobiales</taxon>
        <taxon>Rhizobiaceae</taxon>
        <taxon>Rhizobium/Agrobacterium group</taxon>
        <taxon>Rhizobium</taxon>
    </lineage>
</organism>
<keyword evidence="2" id="KW-0378">Hydrolase</keyword>
<name>A0A285UKW2_9HYPH</name>
<dbReference type="EMBL" id="OBQD01000010">
    <property type="protein sequence ID" value="SOC42554.1"/>
    <property type="molecule type" value="Genomic_DNA"/>
</dbReference>
<dbReference type="GO" id="GO:0016787">
    <property type="term" value="F:hydrolase activity"/>
    <property type="evidence" value="ECO:0007669"/>
    <property type="project" value="UniProtKB-KW"/>
</dbReference>
<keyword evidence="5" id="KW-1185">Reference proteome</keyword>
<dbReference type="RefSeq" id="WP_097140928.1">
    <property type="nucleotide sequence ID" value="NZ_OBQD01000010.1"/>
</dbReference>
<sequence length="142" mass="15413">MPVPGIDVPGVGCGLAIVRDGKVLLYRRARPPEQGHWSIVGGKIDHMEHSSTAARREAAEETGLAIGRIQFLCHAELMTEPDGQHWVSLIYMTDDITGEPQVTEPDKLPEFGWFSPNALPEPLSAFAAKAITALGSSRRELA</sequence>
<protein>
    <submittedName>
        <fullName evidence="4">ADP-ribose pyrophosphatase YjhB (NUDIX family)</fullName>
    </submittedName>
</protein>
<gene>
    <name evidence="4" type="ORF">SAMN05892877_11064</name>
</gene>
<dbReference type="Gene3D" id="3.90.79.10">
    <property type="entry name" value="Nucleoside Triphosphate Pyrophosphohydrolase"/>
    <property type="match status" value="1"/>
</dbReference>